<dbReference type="RefSeq" id="WP_210061186.1">
    <property type="nucleotide sequence ID" value="NZ_JAGGLJ010000012.1"/>
</dbReference>
<comment type="caution">
    <text evidence="3">The sequence shown here is derived from an EMBL/GenBank/DDBJ whole genome shotgun (WGS) entry which is preliminary data.</text>
</comment>
<keyword evidence="1" id="KW-1133">Transmembrane helix</keyword>
<evidence type="ECO:0000259" key="2">
    <source>
        <dbReference type="Pfam" id="PF13786"/>
    </source>
</evidence>
<dbReference type="Proteomes" id="UP001519306">
    <property type="component" value="Unassembled WGS sequence"/>
</dbReference>
<keyword evidence="1" id="KW-0812">Transmembrane</keyword>
<keyword evidence="1" id="KW-0472">Membrane</keyword>
<name>A0ABS4KDA5_9FIRM</name>
<reference evidence="3 4" key="1">
    <citation type="submission" date="2021-03" db="EMBL/GenBank/DDBJ databases">
        <title>Genomic Encyclopedia of Type Strains, Phase IV (KMG-IV): sequencing the most valuable type-strain genomes for metagenomic binning, comparative biology and taxonomic classification.</title>
        <authorList>
            <person name="Goeker M."/>
        </authorList>
    </citation>
    <scope>NUCLEOTIDE SEQUENCE [LARGE SCALE GENOMIC DNA]</scope>
    <source>
        <strain evidence="3 4">DSM 27563</strain>
    </source>
</reference>
<sequence length="341" mass="39108">MNRDLYDKINDEDFDFSKYEIKNTNDLEKMKMKKTFKKNIKKKNNKKYGTIAAALIIGVGIFSTDLGSVVYAKAEETLNNISYSISKAIGADKDIEKYTTVVNSEVTDNGLSVKLNDVAINRDKLMVSTTLRLPQEVDGYHMDYDVYINGKKAKVISGTGFSEQIDKYTFNEMMESKIENINNDENLDIKIKIKKVYIYQGEKEDKIKGNWNFEFNTSGSELTKDTVELDINQNVKINDLELKFTSYSENEFSNLIYADFINPTKDSYDFTLVGEDNLGNKVEFFMHELFNGKITFRNQSKINKDASELHLNIKYLKMPEESGRIDHTKAIDGGNITIKIK</sequence>
<proteinExistence type="predicted"/>
<protein>
    <recommendedName>
        <fullName evidence="2">DUF4179 domain-containing protein</fullName>
    </recommendedName>
</protein>
<dbReference type="Gene3D" id="2.60.40.1630">
    <property type="entry name" value="bacillus anthracis domain"/>
    <property type="match status" value="1"/>
</dbReference>
<dbReference type="EMBL" id="JAGGLJ010000012">
    <property type="protein sequence ID" value="MBP2025747.1"/>
    <property type="molecule type" value="Genomic_DNA"/>
</dbReference>
<evidence type="ECO:0000256" key="1">
    <source>
        <dbReference type="SAM" id="Phobius"/>
    </source>
</evidence>
<organism evidence="3 4">
    <name type="scientific">Peptoniphilus stercorisuis</name>
    <dbReference type="NCBI Taxonomy" id="1436965"/>
    <lineage>
        <taxon>Bacteria</taxon>
        <taxon>Bacillati</taxon>
        <taxon>Bacillota</taxon>
        <taxon>Tissierellia</taxon>
        <taxon>Tissierellales</taxon>
        <taxon>Peptoniphilaceae</taxon>
        <taxon>Peptoniphilus</taxon>
    </lineage>
</organism>
<dbReference type="InterPro" id="IPR025436">
    <property type="entry name" value="DUF4179"/>
</dbReference>
<evidence type="ECO:0000313" key="4">
    <source>
        <dbReference type="Proteomes" id="UP001519306"/>
    </source>
</evidence>
<feature type="transmembrane region" description="Helical" evidence="1">
    <location>
        <begin position="48"/>
        <end position="72"/>
    </location>
</feature>
<feature type="domain" description="DUF4179" evidence="2">
    <location>
        <begin position="41"/>
        <end position="131"/>
    </location>
</feature>
<accession>A0ABS4KDA5</accession>
<dbReference type="Pfam" id="PF13786">
    <property type="entry name" value="DUF4179"/>
    <property type="match status" value="1"/>
</dbReference>
<keyword evidence="4" id="KW-1185">Reference proteome</keyword>
<evidence type="ECO:0000313" key="3">
    <source>
        <dbReference type="EMBL" id="MBP2025747.1"/>
    </source>
</evidence>
<gene>
    <name evidence="3" type="ORF">J2Z71_001294</name>
</gene>